<proteinExistence type="predicted"/>
<keyword evidence="3" id="KW-1185">Reference proteome</keyword>
<sequence>MATGAEGLLRCVFEGCIPASSFSIEQRPYHRDCKCALHRLKGCAKACPRRSIAYPVRRRGCGAISLAAICVAVFTPLPLVAATSSRALEGGCFRPRRQARRVEDWPFHGKQ</sequence>
<keyword evidence="1" id="KW-0812">Transmembrane</keyword>
<dbReference type="PANTHER" id="PTHR35121:SF2">
    <property type="entry name" value="SWIM-TYPE DOMAIN-CONTAINING PROTEIN"/>
    <property type="match status" value="1"/>
</dbReference>
<organism evidence="2 3">
    <name type="scientific">Canna indica</name>
    <name type="common">Indian-shot</name>
    <dbReference type="NCBI Taxonomy" id="4628"/>
    <lineage>
        <taxon>Eukaryota</taxon>
        <taxon>Viridiplantae</taxon>
        <taxon>Streptophyta</taxon>
        <taxon>Embryophyta</taxon>
        <taxon>Tracheophyta</taxon>
        <taxon>Spermatophyta</taxon>
        <taxon>Magnoliopsida</taxon>
        <taxon>Liliopsida</taxon>
        <taxon>Zingiberales</taxon>
        <taxon>Cannaceae</taxon>
        <taxon>Canna</taxon>
    </lineage>
</organism>
<evidence type="ECO:0000256" key="1">
    <source>
        <dbReference type="SAM" id="Phobius"/>
    </source>
</evidence>
<dbReference type="PANTHER" id="PTHR35121">
    <property type="entry name" value="HOMEODOMAIN PROTEIN 8, PUTATIVE-RELATED"/>
    <property type="match status" value="1"/>
</dbReference>
<reference evidence="2 3" key="1">
    <citation type="submission" date="2023-10" db="EMBL/GenBank/DDBJ databases">
        <title>Chromosome-scale genome assembly provides insights into flower coloration mechanisms of Canna indica.</title>
        <authorList>
            <person name="Li C."/>
        </authorList>
    </citation>
    <scope>NUCLEOTIDE SEQUENCE [LARGE SCALE GENOMIC DNA]</scope>
    <source>
        <tissue evidence="2">Flower</tissue>
    </source>
</reference>
<dbReference type="AlphaFoldDB" id="A0AAQ3KUM1"/>
<protein>
    <submittedName>
        <fullName evidence="2">Uncharacterized protein</fullName>
    </submittedName>
</protein>
<name>A0AAQ3KUM1_9LILI</name>
<dbReference type="EMBL" id="CP136896">
    <property type="protein sequence ID" value="WOL13912.1"/>
    <property type="molecule type" value="Genomic_DNA"/>
</dbReference>
<accession>A0AAQ3KUM1</accession>
<gene>
    <name evidence="2" type="ORF">Cni_G22692</name>
</gene>
<keyword evidence="1" id="KW-1133">Transmembrane helix</keyword>
<evidence type="ECO:0000313" key="3">
    <source>
        <dbReference type="Proteomes" id="UP001327560"/>
    </source>
</evidence>
<feature type="transmembrane region" description="Helical" evidence="1">
    <location>
        <begin position="60"/>
        <end position="81"/>
    </location>
</feature>
<evidence type="ECO:0000313" key="2">
    <source>
        <dbReference type="EMBL" id="WOL13912.1"/>
    </source>
</evidence>
<keyword evidence="1" id="KW-0472">Membrane</keyword>
<dbReference type="Proteomes" id="UP001327560">
    <property type="component" value="Chromosome 7"/>
</dbReference>